<feature type="non-terminal residue" evidence="1">
    <location>
        <position position="1"/>
    </location>
</feature>
<accession>A0A6N9TVU6</accession>
<feature type="non-terminal residue" evidence="1">
    <location>
        <position position="71"/>
    </location>
</feature>
<comment type="caution">
    <text evidence="1">The sequence shown here is derived from an EMBL/GenBank/DDBJ whole genome shotgun (WGS) entry which is preliminary data.</text>
</comment>
<organism evidence="1 2">
    <name type="scientific">Streptomyces halstedii</name>
    <dbReference type="NCBI Taxonomy" id="1944"/>
    <lineage>
        <taxon>Bacteria</taxon>
        <taxon>Bacillati</taxon>
        <taxon>Actinomycetota</taxon>
        <taxon>Actinomycetes</taxon>
        <taxon>Kitasatosporales</taxon>
        <taxon>Streptomycetaceae</taxon>
        <taxon>Streptomyces</taxon>
    </lineage>
</organism>
<proteinExistence type="predicted"/>
<dbReference type="RefSeq" id="WP_164343666.1">
    <property type="nucleotide sequence ID" value="NZ_JAAGLQ010000184.1"/>
</dbReference>
<dbReference type="EMBL" id="JAAGLQ010000184">
    <property type="protein sequence ID" value="NEA15634.1"/>
    <property type="molecule type" value="Genomic_DNA"/>
</dbReference>
<dbReference type="AlphaFoldDB" id="A0A6N9TVU6"/>
<name>A0A6N9TVU6_STRHA</name>
<evidence type="ECO:0008006" key="3">
    <source>
        <dbReference type="Google" id="ProtNLM"/>
    </source>
</evidence>
<dbReference type="Proteomes" id="UP000471293">
    <property type="component" value="Unassembled WGS sequence"/>
</dbReference>
<evidence type="ECO:0000313" key="1">
    <source>
        <dbReference type="EMBL" id="NEA15634.1"/>
    </source>
</evidence>
<reference evidence="1 2" key="1">
    <citation type="submission" date="2020-01" db="EMBL/GenBank/DDBJ databases">
        <title>Insect and environment-associated Actinomycetes.</title>
        <authorList>
            <person name="Currrie C."/>
            <person name="Chevrette M."/>
            <person name="Carlson C."/>
            <person name="Stubbendieck R."/>
            <person name="Wendt-Pienkowski E."/>
        </authorList>
    </citation>
    <scope>NUCLEOTIDE SEQUENCE [LARGE SCALE GENOMIC DNA]</scope>
    <source>
        <strain evidence="1 2">SID11342</strain>
    </source>
</reference>
<evidence type="ECO:0000313" key="2">
    <source>
        <dbReference type="Proteomes" id="UP000471293"/>
    </source>
</evidence>
<sequence length="71" mass="7392">ARLSLPGEAAADVLRELALLDTPALALHAPALVRRYLDSHPADAAGVAAYAELRMEHSPAARALLLPLVTG</sequence>
<gene>
    <name evidence="1" type="ORF">G3I29_08830</name>
</gene>
<protein>
    <recommendedName>
        <fullName evidence="3">Serine protease</fullName>
    </recommendedName>
</protein>